<sequence>MACYEGEDLPGEKQIIAQFHDESCFHANKFKSSAWLKWDQSVLQKKSQGCLIHVSDFINEEDGHLVQQNEQGQIICDACKVIFPGASGDPWWDTQQLLKQVDTAIDIFDAFDMNKGNGGKQQKQKDTQATKMTTEGGEAKGLQDVLMEHGLDTRGMCYWGYAKYHYHEVFKATFADAKEVAIQSLDSCPIETIHQFINWSWHFMLAYHLGLTGKAAEWAVGRQKSHHSVTKCAMLAIDSIVN</sequence>
<protein>
    <submittedName>
        <fullName evidence="1">Uncharacterized protein</fullName>
    </submittedName>
</protein>
<name>A0A9P6AZW3_9AGAM</name>
<dbReference type="AlphaFoldDB" id="A0A9P6AZW3"/>
<keyword evidence="2" id="KW-1185">Reference proteome</keyword>
<evidence type="ECO:0000313" key="2">
    <source>
        <dbReference type="Proteomes" id="UP000886523"/>
    </source>
</evidence>
<gene>
    <name evidence="1" type="ORF">BS47DRAFT_1372169</name>
</gene>
<proteinExistence type="predicted"/>
<evidence type="ECO:0000313" key="1">
    <source>
        <dbReference type="EMBL" id="KAF9514902.1"/>
    </source>
</evidence>
<dbReference type="PANTHER" id="PTHR35871:SF1">
    <property type="entry name" value="CXC1-LIKE CYSTEINE CLUSTER ASSOCIATED WITH KDZ TRANSPOSASES DOMAIN-CONTAINING PROTEIN"/>
    <property type="match status" value="1"/>
</dbReference>
<accession>A0A9P6AZW3</accession>
<organism evidence="1 2">
    <name type="scientific">Hydnum rufescens UP504</name>
    <dbReference type="NCBI Taxonomy" id="1448309"/>
    <lineage>
        <taxon>Eukaryota</taxon>
        <taxon>Fungi</taxon>
        <taxon>Dikarya</taxon>
        <taxon>Basidiomycota</taxon>
        <taxon>Agaricomycotina</taxon>
        <taxon>Agaricomycetes</taxon>
        <taxon>Cantharellales</taxon>
        <taxon>Hydnaceae</taxon>
        <taxon>Hydnum</taxon>
    </lineage>
</organism>
<dbReference type="Proteomes" id="UP000886523">
    <property type="component" value="Unassembled WGS sequence"/>
</dbReference>
<dbReference type="OrthoDB" id="6511194at2759"/>
<reference evidence="1" key="1">
    <citation type="journal article" date="2020" name="Nat. Commun.">
        <title>Large-scale genome sequencing of mycorrhizal fungi provides insights into the early evolution of symbiotic traits.</title>
        <authorList>
            <person name="Miyauchi S."/>
            <person name="Kiss E."/>
            <person name="Kuo A."/>
            <person name="Drula E."/>
            <person name="Kohler A."/>
            <person name="Sanchez-Garcia M."/>
            <person name="Morin E."/>
            <person name="Andreopoulos B."/>
            <person name="Barry K.W."/>
            <person name="Bonito G."/>
            <person name="Buee M."/>
            <person name="Carver A."/>
            <person name="Chen C."/>
            <person name="Cichocki N."/>
            <person name="Clum A."/>
            <person name="Culley D."/>
            <person name="Crous P.W."/>
            <person name="Fauchery L."/>
            <person name="Girlanda M."/>
            <person name="Hayes R.D."/>
            <person name="Keri Z."/>
            <person name="LaButti K."/>
            <person name="Lipzen A."/>
            <person name="Lombard V."/>
            <person name="Magnuson J."/>
            <person name="Maillard F."/>
            <person name="Murat C."/>
            <person name="Nolan M."/>
            <person name="Ohm R.A."/>
            <person name="Pangilinan J."/>
            <person name="Pereira M.F."/>
            <person name="Perotto S."/>
            <person name="Peter M."/>
            <person name="Pfister S."/>
            <person name="Riley R."/>
            <person name="Sitrit Y."/>
            <person name="Stielow J.B."/>
            <person name="Szollosi G."/>
            <person name="Zifcakova L."/>
            <person name="Stursova M."/>
            <person name="Spatafora J.W."/>
            <person name="Tedersoo L."/>
            <person name="Vaario L.M."/>
            <person name="Yamada A."/>
            <person name="Yan M."/>
            <person name="Wang P."/>
            <person name="Xu J."/>
            <person name="Bruns T."/>
            <person name="Baldrian P."/>
            <person name="Vilgalys R."/>
            <person name="Dunand C."/>
            <person name="Henrissat B."/>
            <person name="Grigoriev I.V."/>
            <person name="Hibbett D."/>
            <person name="Nagy L.G."/>
            <person name="Martin F.M."/>
        </authorList>
    </citation>
    <scope>NUCLEOTIDE SEQUENCE</scope>
    <source>
        <strain evidence="1">UP504</strain>
    </source>
</reference>
<comment type="caution">
    <text evidence="1">The sequence shown here is derived from an EMBL/GenBank/DDBJ whole genome shotgun (WGS) entry which is preliminary data.</text>
</comment>
<dbReference type="EMBL" id="MU128955">
    <property type="protein sequence ID" value="KAF9514902.1"/>
    <property type="molecule type" value="Genomic_DNA"/>
</dbReference>
<dbReference type="PANTHER" id="PTHR35871">
    <property type="entry name" value="EXPRESSED PROTEIN"/>
    <property type="match status" value="1"/>
</dbReference>